<dbReference type="GO" id="GO:0044718">
    <property type="term" value="P:siderophore transmembrane transport"/>
    <property type="evidence" value="ECO:0007669"/>
    <property type="project" value="TreeGrafter"/>
</dbReference>
<dbReference type="InterPro" id="IPR039426">
    <property type="entry name" value="TonB-dep_rcpt-like"/>
</dbReference>
<evidence type="ECO:0000259" key="11">
    <source>
        <dbReference type="Pfam" id="PF25183"/>
    </source>
</evidence>
<name>A0A845GQC5_9BURK</name>
<keyword evidence="8" id="KW-0998">Cell outer membrane</keyword>
<evidence type="ECO:0000259" key="10">
    <source>
        <dbReference type="Pfam" id="PF07715"/>
    </source>
</evidence>
<dbReference type="InterPro" id="IPR037066">
    <property type="entry name" value="Plug_dom_sf"/>
</dbReference>
<dbReference type="Gene3D" id="2.60.40.1120">
    <property type="entry name" value="Carboxypeptidase-like, regulatory domain"/>
    <property type="match status" value="1"/>
</dbReference>
<dbReference type="GO" id="GO:0015344">
    <property type="term" value="F:siderophore uptake transmembrane transporter activity"/>
    <property type="evidence" value="ECO:0007669"/>
    <property type="project" value="TreeGrafter"/>
</dbReference>
<comment type="subcellular location">
    <subcellularLocation>
        <location evidence="1">Cell outer membrane</location>
        <topology evidence="1">Multi-pass membrane protein</topology>
    </subcellularLocation>
</comment>
<dbReference type="InterPro" id="IPR013784">
    <property type="entry name" value="Carb-bd-like_fold"/>
</dbReference>
<dbReference type="SUPFAM" id="SSF56935">
    <property type="entry name" value="Porins"/>
    <property type="match status" value="1"/>
</dbReference>
<evidence type="ECO:0000256" key="1">
    <source>
        <dbReference type="ARBA" id="ARBA00004571"/>
    </source>
</evidence>
<protein>
    <submittedName>
        <fullName evidence="12">TonB-dependent receptor plug domain-containing protein</fullName>
    </submittedName>
</protein>
<gene>
    <name evidence="12" type="ORF">GTP90_20155</name>
</gene>
<dbReference type="Gene3D" id="2.170.130.10">
    <property type="entry name" value="TonB-dependent receptor, plug domain"/>
    <property type="match status" value="1"/>
</dbReference>
<dbReference type="InterPro" id="IPR036942">
    <property type="entry name" value="Beta-barrel_TonB_sf"/>
</dbReference>
<evidence type="ECO:0000256" key="3">
    <source>
        <dbReference type="ARBA" id="ARBA00022448"/>
    </source>
</evidence>
<comment type="caution">
    <text evidence="12">The sequence shown here is derived from an EMBL/GenBank/DDBJ whole genome shotgun (WGS) entry which is preliminary data.</text>
</comment>
<accession>A0A845GQC5</accession>
<dbReference type="Pfam" id="PF07715">
    <property type="entry name" value="Plug"/>
    <property type="match status" value="1"/>
</dbReference>
<dbReference type="AlphaFoldDB" id="A0A845GQC5"/>
<evidence type="ECO:0000256" key="2">
    <source>
        <dbReference type="ARBA" id="ARBA00009810"/>
    </source>
</evidence>
<feature type="domain" description="TonB-dependent receptor plug" evidence="10">
    <location>
        <begin position="135"/>
        <end position="228"/>
    </location>
</feature>
<proteinExistence type="inferred from homology"/>
<dbReference type="SUPFAM" id="SSF49452">
    <property type="entry name" value="Starch-binding domain-like"/>
    <property type="match status" value="1"/>
</dbReference>
<evidence type="ECO:0000256" key="4">
    <source>
        <dbReference type="ARBA" id="ARBA00022452"/>
    </source>
</evidence>
<reference evidence="12" key="1">
    <citation type="submission" date="2019-12" db="EMBL/GenBank/DDBJ databases">
        <title>Novel species isolated from a subtropical stream in China.</title>
        <authorList>
            <person name="Lu H."/>
        </authorList>
    </citation>
    <scope>NUCLEOTIDE SEQUENCE [LARGE SCALE GENOMIC DNA]</scope>
    <source>
        <strain evidence="12">FT81W</strain>
    </source>
</reference>
<dbReference type="GO" id="GO:0009279">
    <property type="term" value="C:cell outer membrane"/>
    <property type="evidence" value="ECO:0007669"/>
    <property type="project" value="UniProtKB-SubCell"/>
</dbReference>
<evidence type="ECO:0000256" key="9">
    <source>
        <dbReference type="SAM" id="SignalP"/>
    </source>
</evidence>
<dbReference type="InterPro" id="IPR012910">
    <property type="entry name" value="Plug_dom"/>
</dbReference>
<dbReference type="Pfam" id="PF25183">
    <property type="entry name" value="OMP_b-brl_4"/>
    <property type="match status" value="1"/>
</dbReference>
<evidence type="ECO:0000313" key="12">
    <source>
        <dbReference type="EMBL" id="MYM96181.1"/>
    </source>
</evidence>
<evidence type="ECO:0000256" key="7">
    <source>
        <dbReference type="ARBA" id="ARBA00023170"/>
    </source>
</evidence>
<dbReference type="InterPro" id="IPR057601">
    <property type="entry name" value="Oar-like_b-barrel"/>
</dbReference>
<dbReference type="PANTHER" id="PTHR30069:SF46">
    <property type="entry name" value="OAR PROTEIN"/>
    <property type="match status" value="1"/>
</dbReference>
<keyword evidence="5" id="KW-0812">Transmembrane</keyword>
<keyword evidence="4" id="KW-1134">Transmembrane beta strand</keyword>
<dbReference type="PANTHER" id="PTHR30069">
    <property type="entry name" value="TONB-DEPENDENT OUTER MEMBRANE RECEPTOR"/>
    <property type="match status" value="1"/>
</dbReference>
<feature type="chain" id="PRO_5032585693" evidence="9">
    <location>
        <begin position="31"/>
        <end position="1026"/>
    </location>
</feature>
<feature type="signal peptide" evidence="9">
    <location>
        <begin position="1"/>
        <end position="30"/>
    </location>
</feature>
<evidence type="ECO:0000256" key="5">
    <source>
        <dbReference type="ARBA" id="ARBA00022692"/>
    </source>
</evidence>
<dbReference type="EMBL" id="WWCX01000040">
    <property type="protein sequence ID" value="MYM96181.1"/>
    <property type="molecule type" value="Genomic_DNA"/>
</dbReference>
<sequence>MLRKTVLVNALSIAFGTAAMTVAVMQPAMAQSNASGTVYGRVAPGTATAVVLKNLDTNQTRTTAVDASGGFSVSSMPIGRYSVTLMNGGAAGSTTSLEVLAGQGVEAVFSSGVQSVQVTGRRSRIDISSANNGATFTARELDKLPIARNVDAIVQLAPNTTHGDPTYAAGSSLGGGGASENAYYINGFPVTNPLTQLGGFELPFGAIAQAQVLTGGYGAEFGRSVGGVVNITTKSGTNTWEVGGMVSTTPKDTRARYKDMYYANTGKFPYTPATATTPAKGTDGSLRIRREDNDREQNQYSAYVGGPLIKDKLFAFVALEQTEDKVSGVYNGRTALTNAANGWRDYQTNTKRYYMKLDWNISENHRLEYTGLGDLPQTNTQYRSYDYATRAIGSQVNSSTHEEYGPFNPNGGQANILRYIGNITDDLTINALYGKSRASHVYTPAGYDPALAQVTASPENQAPGLNYAGGQPFSTNQPFNGSKDNVISKRLDLEYKLGDHKLRAGLDNNSMSSLNAGDALAGGSLWTYLKTDPSKPTTVAGGTVPVLAGRGPLASQGYYVSKTLSSTISNAYAGQDAQYLEDQWQVTKKILVTGGIRREGFYNANQDGTKYIEMKNQIAPRLSAVWDVNGDSSFKVFGSAGRYTLQMPTLIALRGANGSLNTSEYFTYTGTDAHGAPTGLTPVTGVLSANNEFGQAKDPKTVAALDMKPSFQDEITLGFEKAYSPDLNFGVKGTYRTLKSTIDDFCDGRVFTKYAKDHNIDTSNYEGFSCASFNPGEANDFLVDYAGTKSNYTRVHLTQSDLGFDKAKRKYAALDFFAEHPYRNGWYGKVNYTLSRSTGNTEGQTLSDTTTGQGDVAATQTWDYAQLMKYADGLLPNDRKHQIKGYGFYDVTPQLTVGGFVTIASGRPRSCSGTNPTTLNDTGYNYQSASHYCFGATGDLNTPSPRGTLGRLPWEKTLDLNASYKPVALPGLTLKVDVYNVFNDQSVQKVVERYNTNLARYALYESVLNMSAPRSMKFSAEFNKKF</sequence>
<keyword evidence="7 12" id="KW-0675">Receptor</keyword>
<evidence type="ECO:0000313" key="13">
    <source>
        <dbReference type="Proteomes" id="UP000447355"/>
    </source>
</evidence>
<organism evidence="12 13">
    <name type="scientific">Duganella vulcania</name>
    <dbReference type="NCBI Taxonomy" id="2692166"/>
    <lineage>
        <taxon>Bacteria</taxon>
        <taxon>Pseudomonadati</taxon>
        <taxon>Pseudomonadota</taxon>
        <taxon>Betaproteobacteria</taxon>
        <taxon>Burkholderiales</taxon>
        <taxon>Oxalobacteraceae</taxon>
        <taxon>Telluria group</taxon>
        <taxon>Duganella</taxon>
    </lineage>
</organism>
<dbReference type="Proteomes" id="UP000447355">
    <property type="component" value="Unassembled WGS sequence"/>
</dbReference>
<evidence type="ECO:0000256" key="6">
    <source>
        <dbReference type="ARBA" id="ARBA00023136"/>
    </source>
</evidence>
<evidence type="ECO:0000256" key="8">
    <source>
        <dbReference type="ARBA" id="ARBA00023237"/>
    </source>
</evidence>
<dbReference type="GO" id="GO:0030246">
    <property type="term" value="F:carbohydrate binding"/>
    <property type="evidence" value="ECO:0007669"/>
    <property type="project" value="InterPro"/>
</dbReference>
<keyword evidence="3" id="KW-0813">Transport</keyword>
<comment type="similarity">
    <text evidence="2">Belongs to the TonB-dependent receptor family.</text>
</comment>
<dbReference type="Gene3D" id="2.40.170.20">
    <property type="entry name" value="TonB-dependent receptor, beta-barrel domain"/>
    <property type="match status" value="1"/>
</dbReference>
<keyword evidence="9" id="KW-0732">Signal</keyword>
<feature type="domain" description="TonB-dependent transporter Oar-like beta-barrel" evidence="11">
    <location>
        <begin position="345"/>
        <end position="891"/>
    </location>
</feature>
<keyword evidence="6" id="KW-0472">Membrane</keyword>